<feature type="compositionally biased region" description="Basic and acidic residues" evidence="1">
    <location>
        <begin position="56"/>
        <end position="71"/>
    </location>
</feature>
<evidence type="ECO:0000313" key="3">
    <source>
        <dbReference type="Proteomes" id="UP000190064"/>
    </source>
</evidence>
<proteinExistence type="predicted"/>
<dbReference type="AlphaFoldDB" id="A0A1T1HF26"/>
<dbReference type="InterPro" id="IPR021973">
    <property type="entry name" value="SprA-related"/>
</dbReference>
<dbReference type="RefSeq" id="WP_077242899.1">
    <property type="nucleotide sequence ID" value="NZ_FXTS01000001.1"/>
</dbReference>
<reference evidence="2" key="1">
    <citation type="submission" date="2017-02" db="EMBL/GenBank/DDBJ databases">
        <title>Draft Genome Sequence of the Salt Water Bacterium Oceanospirillum linum ATCC 11336.</title>
        <authorList>
            <person name="Trachtenberg A.M."/>
            <person name="Carney J.G."/>
            <person name="Linnane J.D."/>
            <person name="Rheaume B.A."/>
            <person name="Pitts N.L."/>
            <person name="Mykles D.L."/>
            <person name="Maclea K.S."/>
        </authorList>
    </citation>
    <scope>NUCLEOTIDE SEQUENCE [LARGE SCALE GENOMIC DNA]</scope>
    <source>
        <strain evidence="2">ATCC 11336</strain>
    </source>
</reference>
<comment type="caution">
    <text evidence="2">The sequence shown here is derived from an EMBL/GenBank/DDBJ whole genome shotgun (WGS) entry which is preliminary data.</text>
</comment>
<feature type="compositionally biased region" description="Polar residues" evidence="1">
    <location>
        <begin position="174"/>
        <end position="184"/>
    </location>
</feature>
<accession>A0A1T1HF26</accession>
<protein>
    <recommendedName>
        <fullName evidence="4">Catalase</fullName>
    </recommendedName>
</protein>
<feature type="compositionally biased region" description="Basic and acidic residues" evidence="1">
    <location>
        <begin position="155"/>
        <end position="173"/>
    </location>
</feature>
<feature type="region of interest" description="Disordered" evidence="1">
    <location>
        <begin position="56"/>
        <end position="97"/>
    </location>
</feature>
<sequence length="254" mass="27859">METPSVSSSTRYTRLVQDYREKERAAETVNADAAEQADIDSEKALLEREKNQVISELSKRDQEVRAHEEAHASVGGRYASAPSYDMTEGPDGREYAVGGQVTIDTSPVPDDPEATLDKSQVVERAALAPAQPSEQDLKVAAEARAMGNEARVEILERDFHERVTESENTKDSNDTGLTDEPSQNEPDELYPQFPSGIYKEPKSFSFGLNFPQSFVGGQESATGMTVAQQLKDRFDTMGLSFPPQPLGQQVAVTV</sequence>
<keyword evidence="3" id="KW-1185">Reference proteome</keyword>
<evidence type="ECO:0000256" key="1">
    <source>
        <dbReference type="SAM" id="MobiDB-lite"/>
    </source>
</evidence>
<evidence type="ECO:0008006" key="4">
    <source>
        <dbReference type="Google" id="ProtNLM"/>
    </source>
</evidence>
<organism evidence="2 3">
    <name type="scientific">Oceanospirillum linum</name>
    <dbReference type="NCBI Taxonomy" id="966"/>
    <lineage>
        <taxon>Bacteria</taxon>
        <taxon>Pseudomonadati</taxon>
        <taxon>Pseudomonadota</taxon>
        <taxon>Gammaproteobacteria</taxon>
        <taxon>Oceanospirillales</taxon>
        <taxon>Oceanospirillaceae</taxon>
        <taxon>Oceanospirillum</taxon>
    </lineage>
</organism>
<dbReference type="EMBL" id="MTSD02000001">
    <property type="protein sequence ID" value="OOV88461.1"/>
    <property type="molecule type" value="Genomic_DNA"/>
</dbReference>
<dbReference type="STRING" id="966.BTA35_0202860"/>
<dbReference type="Pfam" id="PF12118">
    <property type="entry name" value="SprA-related"/>
    <property type="match status" value="1"/>
</dbReference>
<gene>
    <name evidence="2" type="ORF">BTA35_0202860</name>
</gene>
<dbReference type="Proteomes" id="UP000190064">
    <property type="component" value="Unassembled WGS sequence"/>
</dbReference>
<feature type="region of interest" description="Disordered" evidence="1">
    <location>
        <begin position="155"/>
        <end position="196"/>
    </location>
</feature>
<name>A0A1T1HF26_OCELI</name>
<evidence type="ECO:0000313" key="2">
    <source>
        <dbReference type="EMBL" id="OOV88461.1"/>
    </source>
</evidence>